<name>A0AA40FMI9_9HYME</name>
<proteinExistence type="predicted"/>
<gene>
    <name evidence="1" type="ORF">K0M31_010211</name>
</gene>
<dbReference type="EMBL" id="JAHYIQ010000026">
    <property type="protein sequence ID" value="KAK1121409.1"/>
    <property type="molecule type" value="Genomic_DNA"/>
</dbReference>
<accession>A0AA40FMI9</accession>
<dbReference type="Proteomes" id="UP001177670">
    <property type="component" value="Unassembled WGS sequence"/>
</dbReference>
<sequence>MKRLGLCICDKGKKGICPKEILFCLKETEDWRRESEFPEEHYRHGHFTVKGEGVYGTLEFNHLRFQPLFRLPIALKLTPTLRVNVPFCSLAATIFDLFDDRCRAFCDLPAGFAARILALNSTRCSFDRQENSKKIEDFLAKEKERLYELSRRKRAGEFVGN</sequence>
<reference evidence="1" key="1">
    <citation type="submission" date="2021-10" db="EMBL/GenBank/DDBJ databases">
        <title>Melipona bicolor Genome sequencing and assembly.</title>
        <authorList>
            <person name="Araujo N.S."/>
            <person name="Arias M.C."/>
        </authorList>
    </citation>
    <scope>NUCLEOTIDE SEQUENCE</scope>
    <source>
        <strain evidence="1">USP_2M_L1-L4_2017</strain>
        <tissue evidence="1">Whole body</tissue>
    </source>
</reference>
<comment type="caution">
    <text evidence="1">The sequence shown here is derived from an EMBL/GenBank/DDBJ whole genome shotgun (WGS) entry which is preliminary data.</text>
</comment>
<evidence type="ECO:0000313" key="2">
    <source>
        <dbReference type="Proteomes" id="UP001177670"/>
    </source>
</evidence>
<organism evidence="1 2">
    <name type="scientific">Melipona bicolor</name>
    <dbReference type="NCBI Taxonomy" id="60889"/>
    <lineage>
        <taxon>Eukaryota</taxon>
        <taxon>Metazoa</taxon>
        <taxon>Ecdysozoa</taxon>
        <taxon>Arthropoda</taxon>
        <taxon>Hexapoda</taxon>
        <taxon>Insecta</taxon>
        <taxon>Pterygota</taxon>
        <taxon>Neoptera</taxon>
        <taxon>Endopterygota</taxon>
        <taxon>Hymenoptera</taxon>
        <taxon>Apocrita</taxon>
        <taxon>Aculeata</taxon>
        <taxon>Apoidea</taxon>
        <taxon>Anthophila</taxon>
        <taxon>Apidae</taxon>
        <taxon>Melipona</taxon>
    </lineage>
</organism>
<dbReference type="AlphaFoldDB" id="A0AA40FMI9"/>
<protein>
    <submittedName>
        <fullName evidence="1">Uncharacterized protein</fullName>
    </submittedName>
</protein>
<keyword evidence="2" id="KW-1185">Reference proteome</keyword>
<evidence type="ECO:0000313" key="1">
    <source>
        <dbReference type="EMBL" id="KAK1121409.1"/>
    </source>
</evidence>